<evidence type="ECO:0000313" key="3">
    <source>
        <dbReference type="Proteomes" id="UP001152484"/>
    </source>
</evidence>
<dbReference type="EMBL" id="CAMAPE010000058">
    <property type="protein sequence ID" value="CAH9112015.1"/>
    <property type="molecule type" value="Genomic_DNA"/>
</dbReference>
<protein>
    <submittedName>
        <fullName evidence="2">Uncharacterized protein</fullName>
    </submittedName>
</protein>
<evidence type="ECO:0000313" key="2">
    <source>
        <dbReference type="EMBL" id="CAH9112015.1"/>
    </source>
</evidence>
<proteinExistence type="predicted"/>
<reference evidence="2" key="1">
    <citation type="submission" date="2022-07" db="EMBL/GenBank/DDBJ databases">
        <authorList>
            <person name="Macas J."/>
            <person name="Novak P."/>
            <person name="Neumann P."/>
        </authorList>
    </citation>
    <scope>NUCLEOTIDE SEQUENCE</scope>
</reference>
<feature type="compositionally biased region" description="Basic and acidic residues" evidence="1">
    <location>
        <begin position="72"/>
        <end position="101"/>
    </location>
</feature>
<evidence type="ECO:0000256" key="1">
    <source>
        <dbReference type="SAM" id="MobiDB-lite"/>
    </source>
</evidence>
<accession>A0A9P0ZU81</accession>
<organism evidence="2 3">
    <name type="scientific">Cuscuta europaea</name>
    <name type="common">European dodder</name>
    <dbReference type="NCBI Taxonomy" id="41803"/>
    <lineage>
        <taxon>Eukaryota</taxon>
        <taxon>Viridiplantae</taxon>
        <taxon>Streptophyta</taxon>
        <taxon>Embryophyta</taxon>
        <taxon>Tracheophyta</taxon>
        <taxon>Spermatophyta</taxon>
        <taxon>Magnoliopsida</taxon>
        <taxon>eudicotyledons</taxon>
        <taxon>Gunneridae</taxon>
        <taxon>Pentapetalae</taxon>
        <taxon>asterids</taxon>
        <taxon>lamiids</taxon>
        <taxon>Solanales</taxon>
        <taxon>Convolvulaceae</taxon>
        <taxon>Cuscuteae</taxon>
        <taxon>Cuscuta</taxon>
        <taxon>Cuscuta subgen. Cuscuta</taxon>
    </lineage>
</organism>
<dbReference type="Proteomes" id="UP001152484">
    <property type="component" value="Unassembled WGS sequence"/>
</dbReference>
<sequence>MRDNKWLVTEGLLDRSGSSKPGKQEGTINARDEIFGSEGQHGVITEVDAGSKEEQDIVAMEGSSGEQKRRRVWEEKEHEDDKRDNMALDFSKNEEGTGLRH</sequence>
<name>A0A9P0ZU81_CUSEU</name>
<feature type="region of interest" description="Disordered" evidence="1">
    <location>
        <begin position="1"/>
        <end position="101"/>
    </location>
</feature>
<comment type="caution">
    <text evidence="2">The sequence shown here is derived from an EMBL/GenBank/DDBJ whole genome shotgun (WGS) entry which is preliminary data.</text>
</comment>
<dbReference type="AlphaFoldDB" id="A0A9P0ZU81"/>
<keyword evidence="3" id="KW-1185">Reference proteome</keyword>
<gene>
    <name evidence="2" type="ORF">CEURO_LOCUS19474</name>
</gene>